<sequence length="577" mass="68623">MWRCKAHKCLCYSLLFLITLHADYYKKNVREVPEIWEKVMQKKARLYLHPGGELPGYFDRRMNWYKTKTPLSTKQIRSKKAFIVFRTTGPKVGFMDLKFVKYIFAKNSKWDTYDLAKMLKLSGGEIKFNRNYEPVLQIGPKKVVYLLPRWQVSKLYNIVRDLLLDNSFVTQHAKFARYLERITKQKFTYVDTQMDEEKFFFVLRSINQAYRVFNRPASKSEFSLKVSKRQIQQNSAYSFSLIPFKKGDLDKHADYILQNGIQKGFDKVTLFFPVYYSGGSTRKKRLSRLNNEIVYGHHYFYEDDFAIDEDELLRCLQKIWNSGLSLTFVPHLESIVTLNRIWESNWRIHCEIPLDEHYFLRSYGALLKSIEKNKDNIKLNQQIRITVASEIDPAFVTETQATYKTIERLRRRLAQIGIKNKVKLVWNPNGDFLHGWHEGQKKPNYKLLLKIFENIDSIAPSMYEQHNHIINGSYLESRRSFIRRLVKKLRKMFLGKNIQRLIIRIRKIAKEDFSLGEFGLRDKNSRGNYIDFHREFRKYNKNGCIILWNSGRWDHANITGSNPGKFEEEIQRVLKKP</sequence>
<reference evidence="2 3" key="1">
    <citation type="submission" date="2019-08" db="EMBL/GenBank/DDBJ databases">
        <title>Complete genome sequence of Candidatus Uab amorphum.</title>
        <authorList>
            <person name="Shiratori T."/>
            <person name="Suzuki S."/>
            <person name="Kakizawa Y."/>
            <person name="Ishida K."/>
        </authorList>
    </citation>
    <scope>NUCLEOTIDE SEQUENCE [LARGE SCALE GENOMIC DNA]</scope>
    <source>
        <strain evidence="2 3">SRT547</strain>
    </source>
</reference>
<feature type="chain" id="PRO_5024982144" description="Glycosyl hydrolase-like 10 domain-containing protein" evidence="1">
    <location>
        <begin position="23"/>
        <end position="577"/>
    </location>
</feature>
<dbReference type="KEGG" id="uam:UABAM_01585"/>
<evidence type="ECO:0000313" key="3">
    <source>
        <dbReference type="Proteomes" id="UP000326354"/>
    </source>
</evidence>
<keyword evidence="1" id="KW-0732">Signal</keyword>
<dbReference type="EMBL" id="AP019860">
    <property type="protein sequence ID" value="BBM83234.1"/>
    <property type="molecule type" value="Genomic_DNA"/>
</dbReference>
<dbReference type="AlphaFoldDB" id="A0A5S9IK76"/>
<organism evidence="2 3">
    <name type="scientific">Uabimicrobium amorphum</name>
    <dbReference type="NCBI Taxonomy" id="2596890"/>
    <lineage>
        <taxon>Bacteria</taxon>
        <taxon>Pseudomonadati</taxon>
        <taxon>Planctomycetota</taxon>
        <taxon>Candidatus Uabimicrobiia</taxon>
        <taxon>Candidatus Uabimicrobiales</taxon>
        <taxon>Candidatus Uabimicrobiaceae</taxon>
        <taxon>Candidatus Uabimicrobium</taxon>
    </lineage>
</organism>
<gene>
    <name evidence="2" type="ORF">UABAM_01585</name>
</gene>
<keyword evidence="3" id="KW-1185">Reference proteome</keyword>
<feature type="signal peptide" evidence="1">
    <location>
        <begin position="1"/>
        <end position="22"/>
    </location>
</feature>
<dbReference type="RefSeq" id="WP_151967444.1">
    <property type="nucleotide sequence ID" value="NZ_AP019860.1"/>
</dbReference>
<evidence type="ECO:0000256" key="1">
    <source>
        <dbReference type="SAM" id="SignalP"/>
    </source>
</evidence>
<accession>A0A5S9IK76</accession>
<protein>
    <recommendedName>
        <fullName evidence="4">Glycosyl hydrolase-like 10 domain-containing protein</fullName>
    </recommendedName>
</protein>
<proteinExistence type="predicted"/>
<evidence type="ECO:0000313" key="2">
    <source>
        <dbReference type="EMBL" id="BBM83234.1"/>
    </source>
</evidence>
<dbReference type="Proteomes" id="UP000326354">
    <property type="component" value="Chromosome"/>
</dbReference>
<evidence type="ECO:0008006" key="4">
    <source>
        <dbReference type="Google" id="ProtNLM"/>
    </source>
</evidence>
<name>A0A5S9IK76_UABAM</name>